<dbReference type="RefSeq" id="WP_190904923.1">
    <property type="nucleotide sequence ID" value="NZ_JACJTQ010000001.1"/>
</dbReference>
<dbReference type="Proteomes" id="UP000660381">
    <property type="component" value="Unassembled WGS sequence"/>
</dbReference>
<gene>
    <name evidence="1" type="ORF">H6G68_00850</name>
</gene>
<protein>
    <submittedName>
        <fullName evidence="1">Uncharacterized protein</fullName>
    </submittedName>
</protein>
<comment type="caution">
    <text evidence="1">The sequence shown here is derived from an EMBL/GenBank/DDBJ whole genome shotgun (WGS) entry which is preliminary data.</text>
</comment>
<sequence>MIKNKVDKKYLYKINNSPLAMVSPNLAQPPAVDKSLGAEFCALINAEKF</sequence>
<evidence type="ECO:0000313" key="1">
    <source>
        <dbReference type="EMBL" id="MBD2690310.1"/>
    </source>
</evidence>
<proteinExistence type="predicted"/>
<reference evidence="1 2" key="1">
    <citation type="journal article" date="2020" name="ISME J.">
        <title>Comparative genomics reveals insights into cyanobacterial evolution and habitat adaptation.</title>
        <authorList>
            <person name="Chen M.Y."/>
            <person name="Teng W.K."/>
            <person name="Zhao L."/>
            <person name="Hu C.X."/>
            <person name="Zhou Y.K."/>
            <person name="Han B.P."/>
            <person name="Song L.R."/>
            <person name="Shu W.S."/>
        </authorList>
    </citation>
    <scope>NUCLEOTIDE SEQUENCE [LARGE SCALE GENOMIC DNA]</scope>
    <source>
        <strain evidence="1 2">FACHB-362</strain>
    </source>
</reference>
<organism evidence="1 2">
    <name type="scientific">Anabaena catenula FACHB-362</name>
    <dbReference type="NCBI Taxonomy" id="2692877"/>
    <lineage>
        <taxon>Bacteria</taxon>
        <taxon>Bacillati</taxon>
        <taxon>Cyanobacteriota</taxon>
        <taxon>Cyanophyceae</taxon>
        <taxon>Nostocales</taxon>
        <taxon>Nostocaceae</taxon>
        <taxon>Anabaena</taxon>
    </lineage>
</organism>
<dbReference type="EMBL" id="JACJTQ010000001">
    <property type="protein sequence ID" value="MBD2690310.1"/>
    <property type="molecule type" value="Genomic_DNA"/>
</dbReference>
<accession>A0ABR8IW71</accession>
<keyword evidence="2" id="KW-1185">Reference proteome</keyword>
<name>A0ABR8IW71_9NOST</name>
<evidence type="ECO:0000313" key="2">
    <source>
        <dbReference type="Proteomes" id="UP000660381"/>
    </source>
</evidence>